<evidence type="ECO:0000313" key="2">
    <source>
        <dbReference type="Proteomes" id="UP000076154"/>
    </source>
</evidence>
<reference evidence="1" key="1">
    <citation type="submission" date="2018-04" db="EMBL/GenBank/DDBJ databases">
        <title>Whole genome sequencing of Hypsizygus marmoreus.</title>
        <authorList>
            <person name="Choi I.-G."/>
            <person name="Min B."/>
            <person name="Kim J.-G."/>
            <person name="Kim S."/>
            <person name="Oh Y.-L."/>
            <person name="Kong W.-S."/>
            <person name="Park H."/>
            <person name="Jeong J."/>
            <person name="Song E.-S."/>
        </authorList>
    </citation>
    <scope>NUCLEOTIDE SEQUENCE [LARGE SCALE GENOMIC DNA]</scope>
    <source>
        <strain evidence="1">51987-8</strain>
    </source>
</reference>
<keyword evidence="2" id="KW-1185">Reference proteome</keyword>
<dbReference type="AlphaFoldDB" id="A0A369JAZ2"/>
<dbReference type="EMBL" id="LUEZ02000080">
    <property type="protein sequence ID" value="RDB19279.1"/>
    <property type="molecule type" value="Genomic_DNA"/>
</dbReference>
<name>A0A369JAZ2_HYPMA</name>
<dbReference type="InParanoid" id="A0A369JAZ2"/>
<sequence length="133" mass="14530">MDMLTKLVRIRDARHVKGLSIADKGPQGETIRLSNHVIGNTITAGIPACRDLPCNGLAELEGLRDKDACTLLEFREPPAALARLDIALVTMLKLELVGCQLGDLGGFKVILDELDLLVEDLLNGVVTREELRF</sequence>
<comment type="caution">
    <text evidence="1">The sequence shown here is derived from an EMBL/GenBank/DDBJ whole genome shotgun (WGS) entry which is preliminary data.</text>
</comment>
<organism evidence="1 2">
    <name type="scientific">Hypsizygus marmoreus</name>
    <name type="common">White beech mushroom</name>
    <name type="synonym">Agaricus marmoreus</name>
    <dbReference type="NCBI Taxonomy" id="39966"/>
    <lineage>
        <taxon>Eukaryota</taxon>
        <taxon>Fungi</taxon>
        <taxon>Dikarya</taxon>
        <taxon>Basidiomycota</taxon>
        <taxon>Agaricomycotina</taxon>
        <taxon>Agaricomycetes</taxon>
        <taxon>Agaricomycetidae</taxon>
        <taxon>Agaricales</taxon>
        <taxon>Tricholomatineae</taxon>
        <taxon>Lyophyllaceae</taxon>
        <taxon>Hypsizygus</taxon>
    </lineage>
</organism>
<evidence type="ECO:0000313" key="1">
    <source>
        <dbReference type="EMBL" id="RDB19279.1"/>
    </source>
</evidence>
<protein>
    <submittedName>
        <fullName evidence="1">Uncharacterized protein</fullName>
    </submittedName>
</protein>
<gene>
    <name evidence="1" type="ORF">Hypma_013721</name>
</gene>
<proteinExistence type="predicted"/>
<dbReference type="Proteomes" id="UP000076154">
    <property type="component" value="Unassembled WGS sequence"/>
</dbReference>
<accession>A0A369JAZ2</accession>